<keyword evidence="1" id="KW-0611">Plant defense</keyword>
<evidence type="ECO:0000256" key="2">
    <source>
        <dbReference type="SAM" id="Coils"/>
    </source>
</evidence>
<evidence type="ECO:0000313" key="3">
    <source>
        <dbReference type="EMBL" id="GAY67736.1"/>
    </source>
</evidence>
<gene>
    <name evidence="3" type="ORF">CUMW_258890</name>
</gene>
<evidence type="ECO:0000313" key="4">
    <source>
        <dbReference type="Proteomes" id="UP000236630"/>
    </source>
</evidence>
<keyword evidence="4" id="KW-1185">Reference proteome</keyword>
<keyword evidence="2" id="KW-0175">Coiled coil</keyword>
<dbReference type="Gene3D" id="3.40.50.300">
    <property type="entry name" value="P-loop containing nucleotide triphosphate hydrolases"/>
    <property type="match status" value="1"/>
</dbReference>
<feature type="coiled-coil region" evidence="2">
    <location>
        <begin position="29"/>
        <end position="56"/>
    </location>
</feature>
<dbReference type="InterPro" id="IPR050905">
    <property type="entry name" value="Plant_NBS-LRR"/>
</dbReference>
<proteinExistence type="predicted"/>
<evidence type="ECO:0000256" key="1">
    <source>
        <dbReference type="ARBA" id="ARBA00022821"/>
    </source>
</evidence>
<dbReference type="PANTHER" id="PTHR33463:SF135">
    <property type="entry name" value="RESISTANCE PROTEIN RPS2, PUTATIVE-RELATED"/>
    <property type="match status" value="1"/>
</dbReference>
<name>A0A2H5QSY1_CITUN</name>
<comment type="caution">
    <text evidence="3">The sequence shown here is derived from an EMBL/GenBank/DDBJ whole genome shotgun (WGS) entry which is preliminary data.</text>
</comment>
<protein>
    <recommendedName>
        <fullName evidence="5">NB-ARC domain-containing protein</fullName>
    </recommendedName>
</protein>
<dbReference type="PANTHER" id="PTHR33463">
    <property type="entry name" value="NB-ARC DOMAIN-CONTAINING PROTEIN-RELATED"/>
    <property type="match status" value="1"/>
</dbReference>
<reference evidence="3 4" key="1">
    <citation type="journal article" date="2017" name="Front. Genet.">
        <title>Draft sequencing of the heterozygous diploid genome of Satsuma (Citrus unshiu Marc.) using a hybrid assembly approach.</title>
        <authorList>
            <person name="Shimizu T."/>
            <person name="Tanizawa Y."/>
            <person name="Mochizuki T."/>
            <person name="Nagasaki H."/>
            <person name="Yoshioka T."/>
            <person name="Toyoda A."/>
            <person name="Fujiyama A."/>
            <person name="Kaminuma E."/>
            <person name="Nakamura Y."/>
        </authorList>
    </citation>
    <scope>NUCLEOTIDE SEQUENCE [LARGE SCALE GENOMIC DNA]</scope>
    <source>
        <strain evidence="4">cv. Miyagawa wase</strain>
    </source>
</reference>
<dbReference type="AlphaFoldDB" id="A0A2H5QSY1"/>
<sequence>MEILLAVATKLGELLVDATVKQARYLFCFNNIVKELKDKETNLKEAQDGINEKVEEERQKHCAVVVEKDVEKWLADVVEEMADVRNLKAKIDEKKSCFNGWCPNWGFRYWMGRKASKETRKLSDLQDRGKFNTVALPKPLPSDKEMPIPRFFSSFETTESACNQITEALKKGSTKMVGLHGLGGVGKTT</sequence>
<dbReference type="EMBL" id="BDQV01000754">
    <property type="protein sequence ID" value="GAY67736.1"/>
    <property type="molecule type" value="Genomic_DNA"/>
</dbReference>
<accession>A0A2H5QSY1</accession>
<organism evidence="3 4">
    <name type="scientific">Citrus unshiu</name>
    <name type="common">Satsuma mandarin</name>
    <name type="synonym">Citrus nobilis var. unshiu</name>
    <dbReference type="NCBI Taxonomy" id="55188"/>
    <lineage>
        <taxon>Eukaryota</taxon>
        <taxon>Viridiplantae</taxon>
        <taxon>Streptophyta</taxon>
        <taxon>Embryophyta</taxon>
        <taxon>Tracheophyta</taxon>
        <taxon>Spermatophyta</taxon>
        <taxon>Magnoliopsida</taxon>
        <taxon>eudicotyledons</taxon>
        <taxon>Gunneridae</taxon>
        <taxon>Pentapetalae</taxon>
        <taxon>rosids</taxon>
        <taxon>malvids</taxon>
        <taxon>Sapindales</taxon>
        <taxon>Rutaceae</taxon>
        <taxon>Aurantioideae</taxon>
        <taxon>Citrus</taxon>
    </lineage>
</organism>
<dbReference type="Proteomes" id="UP000236630">
    <property type="component" value="Unassembled WGS sequence"/>
</dbReference>
<dbReference type="InterPro" id="IPR027417">
    <property type="entry name" value="P-loop_NTPase"/>
</dbReference>
<feature type="non-terminal residue" evidence="3">
    <location>
        <position position="189"/>
    </location>
</feature>
<evidence type="ECO:0008006" key="5">
    <source>
        <dbReference type="Google" id="ProtNLM"/>
    </source>
</evidence>